<dbReference type="EMBL" id="CP029487">
    <property type="protein sequence ID" value="QCT71859.1"/>
    <property type="molecule type" value="Genomic_DNA"/>
</dbReference>
<organism evidence="1 2">
    <name type="scientific">Eubacterium maltosivorans</name>
    <dbReference type="NCBI Taxonomy" id="2041044"/>
    <lineage>
        <taxon>Bacteria</taxon>
        <taxon>Bacillati</taxon>
        <taxon>Bacillota</taxon>
        <taxon>Clostridia</taxon>
        <taxon>Eubacteriales</taxon>
        <taxon>Eubacteriaceae</taxon>
        <taxon>Eubacterium</taxon>
    </lineage>
</organism>
<proteinExistence type="predicted"/>
<sequence length="76" mass="9091">MCYLCDRQTSINRNKIKIDLWMGRGFADQRQAKCLMNGILKQAALFQTDQRFEIRLGPFLFFRDNSRNWGELPLYK</sequence>
<reference evidence="1 2" key="1">
    <citation type="submission" date="2018-05" db="EMBL/GenBank/DDBJ databases">
        <title>Genome comparison of Eubacterium sp.</title>
        <authorList>
            <person name="Feng Y."/>
            <person name="Sanchez-Andrea I."/>
            <person name="Stams A.J.M."/>
            <person name="De Vos W.M."/>
        </authorList>
    </citation>
    <scope>NUCLEOTIDE SEQUENCE [LARGE SCALE GENOMIC DNA]</scope>
    <source>
        <strain evidence="1 2">YI</strain>
    </source>
</reference>
<name>A0A4P9C8J8_EUBML</name>
<dbReference type="KEGG" id="emt:CPZ25_011135"/>
<gene>
    <name evidence="1" type="ORF">CPZ25_011135</name>
</gene>
<accession>A0A4P9C8J8</accession>
<keyword evidence="2" id="KW-1185">Reference proteome</keyword>
<dbReference type="Proteomes" id="UP000218387">
    <property type="component" value="Chromosome"/>
</dbReference>
<dbReference type="AlphaFoldDB" id="A0A4P9C8J8"/>
<evidence type="ECO:0000313" key="1">
    <source>
        <dbReference type="EMBL" id="QCT71859.1"/>
    </source>
</evidence>
<protein>
    <submittedName>
        <fullName evidence="1">Uncharacterized protein</fullName>
    </submittedName>
</protein>
<evidence type="ECO:0000313" key="2">
    <source>
        <dbReference type="Proteomes" id="UP000218387"/>
    </source>
</evidence>